<proteinExistence type="predicted"/>
<comment type="caution">
    <text evidence="2">The sequence shown here is derived from an EMBL/GenBank/DDBJ whole genome shotgun (WGS) entry which is preliminary data.</text>
</comment>
<dbReference type="Proteomes" id="UP000815325">
    <property type="component" value="Unassembled WGS sequence"/>
</dbReference>
<evidence type="ECO:0000256" key="1">
    <source>
        <dbReference type="SAM" id="MobiDB-lite"/>
    </source>
</evidence>
<protein>
    <submittedName>
        <fullName evidence="2">Uncharacterized protein</fullName>
    </submittedName>
</protein>
<sequence length="282" mass="31300">MAGGKQELASSPEEEDVPMSDSAVEEDSEEDYELSGNLKTRLIWDCTAKQMQCTVRQFFQSNNKVELKYKGFLNTSTGANCFKGHLRKNFFTNQPSLQRVLAAAQLNMQRQEGLKSKEEAAAVRRELSSLNVDPDRLLPAGLKPLFLQDWIISPGIIYDSSAPSTPNGSHRKWAVTIKKMPQAILHSPRTDMFLTGKLQAEVDARTGKVGGIGSVRLKLLKYNVTSKQDLQVSVGMDLSSEPLSLTQESSKQTLTQAPYLKIGENNASLKLSGGRWVLFYEL</sequence>
<evidence type="ECO:0000313" key="3">
    <source>
        <dbReference type="Proteomes" id="UP000815325"/>
    </source>
</evidence>
<evidence type="ECO:0000313" key="2">
    <source>
        <dbReference type="EMBL" id="KAF5841417.1"/>
    </source>
</evidence>
<accession>A0ABQ7H3G9</accession>
<organism evidence="2 3">
    <name type="scientific">Dunaliella salina</name>
    <name type="common">Green alga</name>
    <name type="synonym">Protococcus salinus</name>
    <dbReference type="NCBI Taxonomy" id="3046"/>
    <lineage>
        <taxon>Eukaryota</taxon>
        <taxon>Viridiplantae</taxon>
        <taxon>Chlorophyta</taxon>
        <taxon>core chlorophytes</taxon>
        <taxon>Chlorophyceae</taxon>
        <taxon>CS clade</taxon>
        <taxon>Chlamydomonadales</taxon>
        <taxon>Dunaliellaceae</taxon>
        <taxon>Dunaliella</taxon>
    </lineage>
</organism>
<keyword evidence="3" id="KW-1185">Reference proteome</keyword>
<gene>
    <name evidence="2" type="ORF">DUNSADRAFT_13080</name>
</gene>
<name>A0ABQ7H3G9_DUNSA</name>
<dbReference type="EMBL" id="MU069486">
    <property type="protein sequence ID" value="KAF5841417.1"/>
    <property type="molecule type" value="Genomic_DNA"/>
</dbReference>
<reference evidence="2" key="1">
    <citation type="submission" date="2017-08" db="EMBL/GenBank/DDBJ databases">
        <authorList>
            <person name="Polle J.E."/>
            <person name="Barry K."/>
            <person name="Cushman J."/>
            <person name="Schmutz J."/>
            <person name="Tran D."/>
            <person name="Hathwaick L.T."/>
            <person name="Yim W.C."/>
            <person name="Jenkins J."/>
            <person name="Mckie-Krisberg Z.M."/>
            <person name="Prochnik S."/>
            <person name="Lindquist E."/>
            <person name="Dockter R.B."/>
            <person name="Adam C."/>
            <person name="Molina H."/>
            <person name="Bunkerborg J."/>
            <person name="Jin E."/>
            <person name="Buchheim M."/>
            <person name="Magnuson J."/>
        </authorList>
    </citation>
    <scope>NUCLEOTIDE SEQUENCE</scope>
    <source>
        <strain evidence="2">CCAP 19/18</strain>
    </source>
</reference>
<feature type="region of interest" description="Disordered" evidence="1">
    <location>
        <begin position="1"/>
        <end position="31"/>
    </location>
</feature>
<feature type="compositionally biased region" description="Acidic residues" evidence="1">
    <location>
        <begin position="12"/>
        <end position="31"/>
    </location>
</feature>